<organism evidence="1 2">
    <name type="scientific">Populus alba x Populus x berolinensis</name>
    <dbReference type="NCBI Taxonomy" id="444605"/>
    <lineage>
        <taxon>Eukaryota</taxon>
        <taxon>Viridiplantae</taxon>
        <taxon>Streptophyta</taxon>
        <taxon>Embryophyta</taxon>
        <taxon>Tracheophyta</taxon>
        <taxon>Spermatophyta</taxon>
        <taxon>Magnoliopsida</taxon>
        <taxon>eudicotyledons</taxon>
        <taxon>Gunneridae</taxon>
        <taxon>Pentapetalae</taxon>
        <taxon>rosids</taxon>
        <taxon>fabids</taxon>
        <taxon>Malpighiales</taxon>
        <taxon>Salicaceae</taxon>
        <taxon>Saliceae</taxon>
        <taxon>Populus</taxon>
    </lineage>
</organism>
<protein>
    <submittedName>
        <fullName evidence="1">Uncharacterized protein</fullName>
    </submittedName>
</protein>
<evidence type="ECO:0000313" key="2">
    <source>
        <dbReference type="Proteomes" id="UP001164929"/>
    </source>
</evidence>
<name>A0AAD6Q8P5_9ROSI</name>
<dbReference type="EMBL" id="JAQIZT010000010">
    <property type="protein sequence ID" value="KAJ6981935.1"/>
    <property type="molecule type" value="Genomic_DNA"/>
</dbReference>
<evidence type="ECO:0000313" key="1">
    <source>
        <dbReference type="EMBL" id="KAJ6981935.1"/>
    </source>
</evidence>
<comment type="caution">
    <text evidence="1">The sequence shown here is derived from an EMBL/GenBank/DDBJ whole genome shotgun (WGS) entry which is preliminary data.</text>
</comment>
<proteinExistence type="predicted"/>
<reference evidence="1" key="1">
    <citation type="journal article" date="2023" name="Mol. Ecol. Resour.">
        <title>Chromosome-level genome assembly of a triploid poplar Populus alba 'Berolinensis'.</title>
        <authorList>
            <person name="Chen S."/>
            <person name="Yu Y."/>
            <person name="Wang X."/>
            <person name="Wang S."/>
            <person name="Zhang T."/>
            <person name="Zhou Y."/>
            <person name="He R."/>
            <person name="Meng N."/>
            <person name="Wang Y."/>
            <person name="Liu W."/>
            <person name="Liu Z."/>
            <person name="Liu J."/>
            <person name="Guo Q."/>
            <person name="Huang H."/>
            <person name="Sederoff R.R."/>
            <person name="Wang G."/>
            <person name="Qu G."/>
            <person name="Chen S."/>
        </authorList>
    </citation>
    <scope>NUCLEOTIDE SEQUENCE</scope>
    <source>
        <strain evidence="1">SC-2020</strain>
    </source>
</reference>
<gene>
    <name evidence="1" type="ORF">NC653_025130</name>
</gene>
<keyword evidence="2" id="KW-1185">Reference proteome</keyword>
<dbReference type="AlphaFoldDB" id="A0AAD6Q8P5"/>
<dbReference type="Proteomes" id="UP001164929">
    <property type="component" value="Chromosome 10"/>
</dbReference>
<accession>A0AAD6Q8P5</accession>
<sequence length="91" mass="10472">MDIYSFFLKIRGLVWSEPSKRQQMVAFHKYAPFSARITFYPVVNFQISPNMGASISASRYRDVDLSFHNGFKVQTQKNVGILEMSNTSIMV</sequence>